<feature type="domain" description="FAD-binding" evidence="5">
    <location>
        <begin position="9"/>
        <end position="370"/>
    </location>
</feature>
<evidence type="ECO:0000313" key="6">
    <source>
        <dbReference type="EMBL" id="EPE30298.1"/>
    </source>
</evidence>
<dbReference type="KEGG" id="glz:GLAREA_13021"/>
<proteinExistence type="predicted"/>
<comment type="cofactor">
    <cofactor evidence="1">
        <name>FAD</name>
        <dbReference type="ChEBI" id="CHEBI:57692"/>
    </cofactor>
</comment>
<dbReference type="RefSeq" id="XP_008082691.1">
    <property type="nucleotide sequence ID" value="XM_008084500.1"/>
</dbReference>
<dbReference type="EMBL" id="KE145364">
    <property type="protein sequence ID" value="EPE30298.1"/>
    <property type="molecule type" value="Genomic_DNA"/>
</dbReference>
<accession>S3DVA3</accession>
<gene>
    <name evidence="6" type="ORF">GLAREA_13021</name>
</gene>
<evidence type="ECO:0000313" key="7">
    <source>
        <dbReference type="Proteomes" id="UP000016922"/>
    </source>
</evidence>
<dbReference type="Pfam" id="PF21274">
    <property type="entry name" value="Rng_hyd_C"/>
    <property type="match status" value="1"/>
</dbReference>
<keyword evidence="2" id="KW-0285">Flavoprotein</keyword>
<protein>
    <submittedName>
        <fullName evidence="6">FAD/NAD(P)-binding protein</fullName>
    </submittedName>
</protein>
<evidence type="ECO:0000256" key="3">
    <source>
        <dbReference type="ARBA" id="ARBA00022827"/>
    </source>
</evidence>
<dbReference type="GO" id="GO:0016709">
    <property type="term" value="F:oxidoreductase activity, acting on paired donors, with incorporation or reduction of molecular oxygen, NAD(P)H as one donor, and incorporation of one atom of oxygen"/>
    <property type="evidence" value="ECO:0007669"/>
    <property type="project" value="UniProtKB-ARBA"/>
</dbReference>
<evidence type="ECO:0000256" key="4">
    <source>
        <dbReference type="ARBA" id="ARBA00023002"/>
    </source>
</evidence>
<dbReference type="Gene3D" id="3.30.9.10">
    <property type="entry name" value="D-Amino Acid Oxidase, subunit A, domain 2"/>
    <property type="match status" value="1"/>
</dbReference>
<dbReference type="HOGENOM" id="CLU_009665_14_2_1"/>
<organism evidence="6 7">
    <name type="scientific">Glarea lozoyensis (strain ATCC 20868 / MF5171)</name>
    <dbReference type="NCBI Taxonomy" id="1116229"/>
    <lineage>
        <taxon>Eukaryota</taxon>
        <taxon>Fungi</taxon>
        <taxon>Dikarya</taxon>
        <taxon>Ascomycota</taxon>
        <taxon>Pezizomycotina</taxon>
        <taxon>Leotiomycetes</taxon>
        <taxon>Helotiales</taxon>
        <taxon>Helotiaceae</taxon>
        <taxon>Glarea</taxon>
    </lineage>
</organism>
<dbReference type="OMA" id="NIERQPI"/>
<dbReference type="SUPFAM" id="SSF51905">
    <property type="entry name" value="FAD/NAD(P)-binding domain"/>
    <property type="match status" value="1"/>
</dbReference>
<keyword evidence="7" id="KW-1185">Reference proteome</keyword>
<dbReference type="InterPro" id="IPR050641">
    <property type="entry name" value="RIFMO-like"/>
</dbReference>
<reference evidence="6 7" key="1">
    <citation type="journal article" date="2013" name="BMC Genomics">
        <title>Genomics-driven discovery of the pneumocandin biosynthetic gene cluster in the fungus Glarea lozoyensis.</title>
        <authorList>
            <person name="Chen L."/>
            <person name="Yue Q."/>
            <person name="Zhang X."/>
            <person name="Xiang M."/>
            <person name="Wang C."/>
            <person name="Li S."/>
            <person name="Che Y."/>
            <person name="Ortiz-Lopez F.J."/>
            <person name="Bills G.F."/>
            <person name="Liu X."/>
            <person name="An Z."/>
        </authorList>
    </citation>
    <scope>NUCLEOTIDE SEQUENCE [LARGE SCALE GENOMIC DNA]</scope>
    <source>
        <strain evidence="7">ATCC 20868 / MF5171</strain>
    </source>
</reference>
<dbReference type="GeneID" id="19472061"/>
<dbReference type="Gene3D" id="3.50.50.60">
    <property type="entry name" value="FAD/NAD(P)-binding domain"/>
    <property type="match status" value="1"/>
</dbReference>
<dbReference type="InterPro" id="IPR002938">
    <property type="entry name" value="FAD-bd"/>
</dbReference>
<keyword evidence="4" id="KW-0560">Oxidoreductase</keyword>
<dbReference type="PANTHER" id="PTHR43004:SF19">
    <property type="entry name" value="BINDING MONOOXYGENASE, PUTATIVE (JCVI)-RELATED"/>
    <property type="match status" value="1"/>
</dbReference>
<sequence>MSPKDPTHVPVLIIGGGIVGLTASLCLSHHSINSVLIERHAGTSIHPRARSVNARVMEIFRELGLCESIREAGASIAKSGGILSGTSLKSVMEARPRRVGKAGIWIPEFVKDYAEFSPESGTFVTQDMSEPVLLDAAREGGVDVRFYTECVGVEQDDEKVTARLRDRDSGNEYVITADYLIAADGASSPIRNQLQVPVTGCGTMGYLLNILFTADLRPLVQNREFSLCVIDRPELAGLFTSINNSDRWVFHLSYDPSKGESPADFPPERCKELLQLAIGIPEQEINVISILPWEPSVRVATQLKHNRICLAGDAAHQMPPYGGQGATSGIADVHNLSWKLAMVLRKEAGKGLLETYDVERQPVGQAAAEASAAMADHRGLIDFKISLAKIAAISRIASLVAGFGYCYSSASKGVVAEDTGPLGGFTWRSWGLASSGLNLDGRPGTRVPHVWIERGGKKISTVDLVGRDFVVLTGSQGGAWIAACVAVKNMLRGTQIEAYCLGQSGMMVDKDRRFEVAAGVSAGGAVLVRPDGIVAWRLRRMSQDPETALSEAMVRILCL</sequence>
<evidence type="ECO:0000259" key="5">
    <source>
        <dbReference type="Pfam" id="PF01494"/>
    </source>
</evidence>
<keyword evidence="3" id="KW-0274">FAD</keyword>
<dbReference type="Gene3D" id="3.40.30.120">
    <property type="match status" value="1"/>
</dbReference>
<dbReference type="InterPro" id="IPR036188">
    <property type="entry name" value="FAD/NAD-bd_sf"/>
</dbReference>
<dbReference type="OrthoDB" id="2690153at2759"/>
<dbReference type="Pfam" id="PF01494">
    <property type="entry name" value="FAD_binding_3"/>
    <property type="match status" value="1"/>
</dbReference>
<evidence type="ECO:0000256" key="1">
    <source>
        <dbReference type="ARBA" id="ARBA00001974"/>
    </source>
</evidence>
<dbReference type="PRINTS" id="PR00420">
    <property type="entry name" value="RNGMNOXGNASE"/>
</dbReference>
<name>S3DVA3_GLAL2</name>
<evidence type="ECO:0000256" key="2">
    <source>
        <dbReference type="ARBA" id="ARBA00022630"/>
    </source>
</evidence>
<dbReference type="Proteomes" id="UP000016922">
    <property type="component" value="Unassembled WGS sequence"/>
</dbReference>
<dbReference type="eggNOG" id="KOG3855">
    <property type="taxonomic scope" value="Eukaryota"/>
</dbReference>
<dbReference type="PANTHER" id="PTHR43004">
    <property type="entry name" value="TRK SYSTEM POTASSIUM UPTAKE PROTEIN"/>
    <property type="match status" value="1"/>
</dbReference>
<dbReference type="GO" id="GO:0071949">
    <property type="term" value="F:FAD binding"/>
    <property type="evidence" value="ECO:0007669"/>
    <property type="project" value="InterPro"/>
</dbReference>
<dbReference type="AlphaFoldDB" id="S3DVA3"/>